<accession>A0ABN0V0Q8</accession>
<sequence>MDEVSPTLARRMLLSTLQRLHKADGRSTDVIGTEVGVDGSTVARWLAGGKRKLRAHEIRGLCDAYGVDEDTKNQLVRLAQEAGSAGVTQRLSWFATYQFGMFLDLERDARRVVTFESTVVPGLLQTAGYARAVIRAGAPGAGLSGDDVDERVQLRLERQSVLRRDRPVELLAILDEAVLRRPIGDRDAMRAQLAHLLTASEWPNVTIQILPFSAGPHAAAATGPFVLLSFDHLGDAPGEIAYGENPANALYMETQEETDRYRHVVEYLVGQALSPTASAAMIAGAMQEYGAEKEETHHETART</sequence>
<dbReference type="Pfam" id="PF13560">
    <property type="entry name" value="HTH_31"/>
    <property type="match status" value="1"/>
</dbReference>
<dbReference type="RefSeq" id="WP_344652770.1">
    <property type="nucleotide sequence ID" value="NZ_BAAAGX010000028.1"/>
</dbReference>
<protein>
    <submittedName>
        <fullName evidence="2">Helix-turn-helix transcriptional regulator</fullName>
    </submittedName>
</protein>
<keyword evidence="3" id="KW-1185">Reference proteome</keyword>
<dbReference type="Proteomes" id="UP001500967">
    <property type="component" value="Unassembled WGS sequence"/>
</dbReference>
<dbReference type="EMBL" id="BAAAGX010000028">
    <property type="protein sequence ID" value="GAA0269036.1"/>
    <property type="molecule type" value="Genomic_DNA"/>
</dbReference>
<reference evidence="2 3" key="1">
    <citation type="journal article" date="2019" name="Int. J. Syst. Evol. Microbiol.">
        <title>The Global Catalogue of Microorganisms (GCM) 10K type strain sequencing project: providing services to taxonomists for standard genome sequencing and annotation.</title>
        <authorList>
            <consortium name="The Broad Institute Genomics Platform"/>
            <consortium name="The Broad Institute Genome Sequencing Center for Infectious Disease"/>
            <person name="Wu L."/>
            <person name="Ma J."/>
        </authorList>
    </citation>
    <scope>NUCLEOTIDE SEQUENCE [LARGE SCALE GENOMIC DNA]</scope>
    <source>
        <strain evidence="2 3">JCM 10425</strain>
    </source>
</reference>
<name>A0ABN0V0Q8_9ACTN</name>
<organism evidence="2 3">
    <name type="scientific">Cryptosporangium japonicum</name>
    <dbReference type="NCBI Taxonomy" id="80872"/>
    <lineage>
        <taxon>Bacteria</taxon>
        <taxon>Bacillati</taxon>
        <taxon>Actinomycetota</taxon>
        <taxon>Actinomycetes</taxon>
        <taxon>Cryptosporangiales</taxon>
        <taxon>Cryptosporangiaceae</taxon>
        <taxon>Cryptosporangium</taxon>
    </lineage>
</organism>
<proteinExistence type="predicted"/>
<dbReference type="InterPro" id="IPR043917">
    <property type="entry name" value="DUF5753"/>
</dbReference>
<evidence type="ECO:0000259" key="1">
    <source>
        <dbReference type="Pfam" id="PF19054"/>
    </source>
</evidence>
<comment type="caution">
    <text evidence="2">The sequence shown here is derived from an EMBL/GenBank/DDBJ whole genome shotgun (WGS) entry which is preliminary data.</text>
</comment>
<evidence type="ECO:0000313" key="2">
    <source>
        <dbReference type="EMBL" id="GAA0269036.1"/>
    </source>
</evidence>
<dbReference type="Pfam" id="PF19054">
    <property type="entry name" value="DUF5753"/>
    <property type="match status" value="1"/>
</dbReference>
<gene>
    <name evidence="2" type="ORF">GCM10009539_65200</name>
</gene>
<evidence type="ECO:0000313" key="3">
    <source>
        <dbReference type="Proteomes" id="UP001500967"/>
    </source>
</evidence>
<feature type="domain" description="DUF5753" evidence="1">
    <location>
        <begin position="101"/>
        <end position="283"/>
    </location>
</feature>